<dbReference type="EMBL" id="CP159256">
    <property type="protein sequence ID" value="XCG52548.1"/>
    <property type="molecule type" value="Genomic_DNA"/>
</dbReference>
<name>A0AAU8D2Y1_9HYPH</name>
<dbReference type="PANTHER" id="PTHR46796">
    <property type="entry name" value="HTH-TYPE TRANSCRIPTIONAL ACTIVATOR RHAS-RELATED"/>
    <property type="match status" value="1"/>
</dbReference>
<dbReference type="GO" id="GO:0043565">
    <property type="term" value="F:sequence-specific DNA binding"/>
    <property type="evidence" value="ECO:0007669"/>
    <property type="project" value="InterPro"/>
</dbReference>
<dbReference type="Gene3D" id="1.10.10.60">
    <property type="entry name" value="Homeodomain-like"/>
    <property type="match status" value="1"/>
</dbReference>
<dbReference type="InterPro" id="IPR050204">
    <property type="entry name" value="AraC_XylS_family_regulators"/>
</dbReference>
<dbReference type="RefSeq" id="WP_353646751.1">
    <property type="nucleotide sequence ID" value="NZ_CP159256.1"/>
</dbReference>
<evidence type="ECO:0000256" key="1">
    <source>
        <dbReference type="ARBA" id="ARBA00023015"/>
    </source>
</evidence>
<dbReference type="AlphaFoldDB" id="A0AAU8D2Y1"/>
<dbReference type="SMART" id="SM00342">
    <property type="entry name" value="HTH_ARAC"/>
    <property type="match status" value="1"/>
</dbReference>
<evidence type="ECO:0000256" key="2">
    <source>
        <dbReference type="ARBA" id="ARBA00023125"/>
    </source>
</evidence>
<proteinExistence type="predicted"/>
<dbReference type="SUPFAM" id="SSF46689">
    <property type="entry name" value="Homeodomain-like"/>
    <property type="match status" value="1"/>
</dbReference>
<geneLocation type="plasmid" evidence="5">
    <name>pMk2240A</name>
</geneLocation>
<keyword evidence="5" id="KW-0614">Plasmid</keyword>
<dbReference type="InterPro" id="IPR009057">
    <property type="entry name" value="Homeodomain-like_sf"/>
</dbReference>
<keyword evidence="3" id="KW-0804">Transcription</keyword>
<keyword evidence="2" id="KW-0238">DNA-binding</keyword>
<dbReference type="GO" id="GO:0003700">
    <property type="term" value="F:DNA-binding transcription factor activity"/>
    <property type="evidence" value="ECO:0007669"/>
    <property type="project" value="InterPro"/>
</dbReference>
<dbReference type="InterPro" id="IPR018060">
    <property type="entry name" value="HTH_AraC"/>
</dbReference>
<gene>
    <name evidence="5" type="ORF">ABVK50_30955</name>
</gene>
<evidence type="ECO:0000313" key="5">
    <source>
        <dbReference type="EMBL" id="XCG52548.1"/>
    </source>
</evidence>
<dbReference type="PROSITE" id="PS01124">
    <property type="entry name" value="HTH_ARAC_FAMILY_2"/>
    <property type="match status" value="1"/>
</dbReference>
<evidence type="ECO:0000256" key="3">
    <source>
        <dbReference type="ARBA" id="ARBA00023163"/>
    </source>
</evidence>
<evidence type="ECO:0000259" key="4">
    <source>
        <dbReference type="PROSITE" id="PS01124"/>
    </source>
</evidence>
<sequence>MTQRETPNELYVESLITEFGVRLLRNYSGVKKQLPTIRGGLSAHSANTVQEFLDEIFSGKLAVAELAAVSGLSPRRFIQAFTKTFASRHTNISFAYLYASPKELLVKGNLAIAEVAYVSGFSSECHLTAAMKKYKRTMPAQVRLKR</sequence>
<accession>A0AAU8D2Y1</accession>
<reference evidence="5" key="1">
    <citation type="submission" date="2024-06" db="EMBL/GenBank/DDBJ databases">
        <title>Mesorhizobium karijinii sp. nov., a symbiont of the iconic Swainsona formosa from arid Australia.</title>
        <authorList>
            <person name="Hill Y.J."/>
            <person name="Watkin E.L.J."/>
            <person name="O'Hara G.W."/>
            <person name="Terpolilli J."/>
            <person name="Tye M.L."/>
            <person name="Kohlmeier M.G."/>
        </authorList>
    </citation>
    <scope>NUCLEOTIDE SEQUENCE</scope>
    <source>
        <strain evidence="5">WSM2240</strain>
        <plasmid evidence="5">pMk2240A</plasmid>
    </source>
</reference>
<dbReference type="PANTHER" id="PTHR46796:SF6">
    <property type="entry name" value="ARAC SUBFAMILY"/>
    <property type="match status" value="1"/>
</dbReference>
<keyword evidence="1" id="KW-0805">Transcription regulation</keyword>
<protein>
    <submittedName>
        <fullName evidence="5">AraC family transcriptional regulator</fullName>
    </submittedName>
</protein>
<organism evidence="5">
    <name type="scientific">Mesorhizobium sp. WSM2240</name>
    <dbReference type="NCBI Taxonomy" id="3228851"/>
    <lineage>
        <taxon>Bacteria</taxon>
        <taxon>Pseudomonadati</taxon>
        <taxon>Pseudomonadota</taxon>
        <taxon>Alphaproteobacteria</taxon>
        <taxon>Hyphomicrobiales</taxon>
        <taxon>Phyllobacteriaceae</taxon>
        <taxon>Mesorhizobium</taxon>
    </lineage>
</organism>
<feature type="domain" description="HTH araC/xylS-type" evidence="4">
    <location>
        <begin position="47"/>
        <end position="145"/>
    </location>
</feature>